<sequence length="204" mass="22795">MNQEPIQVRCILLGAAASGKSTFLSKLNNDNLNRNYSMTTRPVTRTKTYVANNNRPAIQVVFIDCPGREELYGKLVNDIVRRIGSKSIIIAMFDVTNRTSLSSLETIINTIGKGDGNKTLELNGILVANKIDLIDKRIVTSNEGQLKSKMFKLRYMECSSLDDLTVQEFDQLLNDIVHNIDRTEQTNGLNVPSTRSNETNGEIN</sequence>
<dbReference type="PROSITE" id="PS51421">
    <property type="entry name" value="RAS"/>
    <property type="match status" value="1"/>
</dbReference>
<evidence type="ECO:0000256" key="3">
    <source>
        <dbReference type="SAM" id="MobiDB-lite"/>
    </source>
</evidence>
<name>A0A9Q0RKB9_BLOTA</name>
<dbReference type="EMBL" id="JAPWDV010000003">
    <property type="protein sequence ID" value="KAJ6217536.1"/>
    <property type="molecule type" value="Genomic_DNA"/>
</dbReference>
<dbReference type="Proteomes" id="UP001142055">
    <property type="component" value="Chromosome 3"/>
</dbReference>
<dbReference type="Gene3D" id="3.40.50.300">
    <property type="entry name" value="P-loop containing nucleotide triphosphate hydrolases"/>
    <property type="match status" value="1"/>
</dbReference>
<reference evidence="4" key="1">
    <citation type="submission" date="2022-12" db="EMBL/GenBank/DDBJ databases">
        <title>Genome assemblies of Blomia tropicalis.</title>
        <authorList>
            <person name="Cui Y."/>
        </authorList>
    </citation>
    <scope>NUCLEOTIDE SEQUENCE</scope>
    <source>
        <tissue evidence="4">Adult mites</tissue>
    </source>
</reference>
<dbReference type="SUPFAM" id="SSF52540">
    <property type="entry name" value="P-loop containing nucleoside triphosphate hydrolases"/>
    <property type="match status" value="1"/>
</dbReference>
<dbReference type="Pfam" id="PF00071">
    <property type="entry name" value="Ras"/>
    <property type="match status" value="1"/>
</dbReference>
<evidence type="ECO:0000313" key="4">
    <source>
        <dbReference type="EMBL" id="KAJ6217536.1"/>
    </source>
</evidence>
<dbReference type="InterPro" id="IPR001806">
    <property type="entry name" value="Small_GTPase"/>
</dbReference>
<protein>
    <submittedName>
        <fullName evidence="4">Uncharacterized protein</fullName>
    </submittedName>
</protein>
<evidence type="ECO:0000256" key="2">
    <source>
        <dbReference type="ARBA" id="ARBA00023134"/>
    </source>
</evidence>
<organism evidence="4 5">
    <name type="scientific">Blomia tropicalis</name>
    <name type="common">Mite</name>
    <dbReference type="NCBI Taxonomy" id="40697"/>
    <lineage>
        <taxon>Eukaryota</taxon>
        <taxon>Metazoa</taxon>
        <taxon>Ecdysozoa</taxon>
        <taxon>Arthropoda</taxon>
        <taxon>Chelicerata</taxon>
        <taxon>Arachnida</taxon>
        <taxon>Acari</taxon>
        <taxon>Acariformes</taxon>
        <taxon>Sarcoptiformes</taxon>
        <taxon>Astigmata</taxon>
        <taxon>Glycyphagoidea</taxon>
        <taxon>Echimyopodidae</taxon>
        <taxon>Blomia</taxon>
    </lineage>
</organism>
<gene>
    <name evidence="4" type="ORF">RDWZM_008693</name>
</gene>
<keyword evidence="2" id="KW-0342">GTP-binding</keyword>
<dbReference type="AlphaFoldDB" id="A0A9Q0RKB9"/>
<dbReference type="InterPro" id="IPR050227">
    <property type="entry name" value="Rab"/>
</dbReference>
<feature type="region of interest" description="Disordered" evidence="3">
    <location>
        <begin position="184"/>
        <end position="204"/>
    </location>
</feature>
<dbReference type="PRINTS" id="PR00449">
    <property type="entry name" value="RASTRNSFRMNG"/>
</dbReference>
<evidence type="ECO:0000313" key="5">
    <source>
        <dbReference type="Proteomes" id="UP001142055"/>
    </source>
</evidence>
<dbReference type="PANTHER" id="PTHR47977">
    <property type="entry name" value="RAS-RELATED PROTEIN RAB"/>
    <property type="match status" value="1"/>
</dbReference>
<dbReference type="SMART" id="SM00175">
    <property type="entry name" value="RAB"/>
    <property type="match status" value="1"/>
</dbReference>
<keyword evidence="1" id="KW-0547">Nucleotide-binding</keyword>
<keyword evidence="5" id="KW-1185">Reference proteome</keyword>
<dbReference type="GO" id="GO:0005525">
    <property type="term" value="F:GTP binding"/>
    <property type="evidence" value="ECO:0007669"/>
    <property type="project" value="UniProtKB-KW"/>
</dbReference>
<dbReference type="GO" id="GO:0003924">
    <property type="term" value="F:GTPase activity"/>
    <property type="evidence" value="ECO:0007669"/>
    <property type="project" value="InterPro"/>
</dbReference>
<comment type="caution">
    <text evidence="4">The sequence shown here is derived from an EMBL/GenBank/DDBJ whole genome shotgun (WGS) entry which is preliminary data.</text>
</comment>
<dbReference type="PROSITE" id="PS51419">
    <property type="entry name" value="RAB"/>
    <property type="match status" value="1"/>
</dbReference>
<feature type="compositionally biased region" description="Polar residues" evidence="3">
    <location>
        <begin position="185"/>
        <end position="204"/>
    </location>
</feature>
<dbReference type="SMART" id="SM00173">
    <property type="entry name" value="RAS"/>
    <property type="match status" value="1"/>
</dbReference>
<proteinExistence type="predicted"/>
<dbReference type="OrthoDB" id="265044at2759"/>
<dbReference type="OMA" id="ECTIRND"/>
<dbReference type="InterPro" id="IPR027417">
    <property type="entry name" value="P-loop_NTPase"/>
</dbReference>
<evidence type="ECO:0000256" key="1">
    <source>
        <dbReference type="ARBA" id="ARBA00022741"/>
    </source>
</evidence>
<accession>A0A9Q0RKB9</accession>